<dbReference type="GO" id="GO:0000976">
    <property type="term" value="F:transcription cis-regulatory region binding"/>
    <property type="evidence" value="ECO:0007669"/>
    <property type="project" value="TreeGrafter"/>
</dbReference>
<organism evidence="6 7">
    <name type="scientific">Paenibacillus swuensis</name>
    <dbReference type="NCBI Taxonomy" id="1178515"/>
    <lineage>
        <taxon>Bacteria</taxon>
        <taxon>Bacillati</taxon>
        <taxon>Bacillota</taxon>
        <taxon>Bacilli</taxon>
        <taxon>Bacillales</taxon>
        <taxon>Paenibacillaceae</taxon>
        <taxon>Paenibacillus</taxon>
    </lineage>
</organism>
<dbReference type="InterPro" id="IPR010982">
    <property type="entry name" value="Lambda_DNA-bd_dom_sf"/>
</dbReference>
<dbReference type="PANTHER" id="PTHR30146">
    <property type="entry name" value="LACI-RELATED TRANSCRIPTIONAL REPRESSOR"/>
    <property type="match status" value="1"/>
</dbReference>
<dbReference type="GO" id="GO:0003700">
    <property type="term" value="F:DNA-binding transcription factor activity"/>
    <property type="evidence" value="ECO:0007669"/>
    <property type="project" value="TreeGrafter"/>
</dbReference>
<evidence type="ECO:0000313" key="6">
    <source>
        <dbReference type="EMBL" id="ANE46924.1"/>
    </source>
</evidence>
<dbReference type="CDD" id="cd01392">
    <property type="entry name" value="HTH_LacI"/>
    <property type="match status" value="1"/>
</dbReference>
<dbReference type="Gene3D" id="1.10.260.40">
    <property type="entry name" value="lambda repressor-like DNA-binding domains"/>
    <property type="match status" value="1"/>
</dbReference>
<dbReference type="RefSeq" id="WP_068606869.1">
    <property type="nucleotide sequence ID" value="NZ_CP011388.1"/>
</dbReference>
<dbReference type="STRING" id="1178515.SY83_12275"/>
<name>A0A172TJ44_9BACL</name>
<accession>A0A172TJ44</accession>
<proteinExistence type="predicted"/>
<keyword evidence="4" id="KW-0804">Transcription</keyword>
<dbReference type="KEGG" id="pswu:SY83_12275"/>
<dbReference type="Proteomes" id="UP000076927">
    <property type="component" value="Chromosome"/>
</dbReference>
<dbReference type="InterPro" id="IPR000843">
    <property type="entry name" value="HTH_LacI"/>
</dbReference>
<feature type="domain" description="HTH lacI-type" evidence="5">
    <location>
        <begin position="5"/>
        <end position="48"/>
    </location>
</feature>
<evidence type="ECO:0000256" key="1">
    <source>
        <dbReference type="ARBA" id="ARBA00022491"/>
    </source>
</evidence>
<dbReference type="PANTHER" id="PTHR30146:SF148">
    <property type="entry name" value="HTH-TYPE TRANSCRIPTIONAL REPRESSOR PURR-RELATED"/>
    <property type="match status" value="1"/>
</dbReference>
<keyword evidence="3" id="KW-0238">DNA-binding</keyword>
<sequence>MKSKITMQRIADELKLSKNSVSQALSGKDGVSEETRRLILETAERLGYEYTKSKKLQHSETAKTGTIALIASDFAFSMQGFFGEIYLSIEREAREEGYEVIIQSVDAESAEQKILPPFLLNKSVDGVIILSHITTDYINDVIATGIPAVLIDHHHPRIQADSILTNNRYGAYDAVRYLIELGHRRIGFLGNVRFSPSYAERMDGFRMAMDERDLPVMKEWMLTEAVEESAYVTQQVQALSEQPTAWFCVNDGLGFFLNAALRQQGLHIPEDVSVVSFDNGYLSRVSAPPTTTVDVNLKLFAVKAVERLMERLREPDEPYTELLLPTRLLIRESTGPVKGE</sequence>
<gene>
    <name evidence="6" type="ORF">SY83_12275</name>
</gene>
<dbReference type="OrthoDB" id="2026446at2"/>
<evidence type="ECO:0000256" key="2">
    <source>
        <dbReference type="ARBA" id="ARBA00023015"/>
    </source>
</evidence>
<evidence type="ECO:0000256" key="3">
    <source>
        <dbReference type="ARBA" id="ARBA00023125"/>
    </source>
</evidence>
<protein>
    <submittedName>
        <fullName evidence="6">LacI family transcriptional regulator</fullName>
    </submittedName>
</protein>
<evidence type="ECO:0000259" key="5">
    <source>
        <dbReference type="PROSITE" id="PS50932"/>
    </source>
</evidence>
<dbReference type="PATRIC" id="fig|1178515.4.peg.2451"/>
<dbReference type="CDD" id="cd19974">
    <property type="entry name" value="PBP1_LacI-like"/>
    <property type="match status" value="1"/>
</dbReference>
<keyword evidence="7" id="KW-1185">Reference proteome</keyword>
<dbReference type="InterPro" id="IPR046335">
    <property type="entry name" value="LacI/GalR-like_sensor"/>
</dbReference>
<dbReference type="AlphaFoldDB" id="A0A172TJ44"/>
<dbReference type="SUPFAM" id="SSF47413">
    <property type="entry name" value="lambda repressor-like DNA-binding domains"/>
    <property type="match status" value="1"/>
</dbReference>
<evidence type="ECO:0000313" key="7">
    <source>
        <dbReference type="Proteomes" id="UP000076927"/>
    </source>
</evidence>
<dbReference type="InterPro" id="IPR028082">
    <property type="entry name" value="Peripla_BP_I"/>
</dbReference>
<evidence type="ECO:0000256" key="4">
    <source>
        <dbReference type="ARBA" id="ARBA00023163"/>
    </source>
</evidence>
<dbReference type="SUPFAM" id="SSF53822">
    <property type="entry name" value="Periplasmic binding protein-like I"/>
    <property type="match status" value="1"/>
</dbReference>
<dbReference type="Gene3D" id="3.40.50.2300">
    <property type="match status" value="2"/>
</dbReference>
<dbReference type="SMART" id="SM00354">
    <property type="entry name" value="HTH_LACI"/>
    <property type="match status" value="1"/>
</dbReference>
<reference evidence="6 7" key="1">
    <citation type="submission" date="2015-01" db="EMBL/GenBank/DDBJ databases">
        <title>Paenibacillus swuensis/DY6/whole genome sequencing.</title>
        <authorList>
            <person name="Kim M.K."/>
            <person name="Srinivasan S."/>
            <person name="Lee J.-J."/>
        </authorList>
    </citation>
    <scope>NUCLEOTIDE SEQUENCE [LARGE SCALE GENOMIC DNA]</scope>
    <source>
        <strain evidence="6 7">DY6</strain>
    </source>
</reference>
<keyword evidence="2" id="KW-0805">Transcription regulation</keyword>
<dbReference type="EMBL" id="CP011388">
    <property type="protein sequence ID" value="ANE46924.1"/>
    <property type="molecule type" value="Genomic_DNA"/>
</dbReference>
<keyword evidence="1" id="KW-0678">Repressor</keyword>
<dbReference type="Pfam" id="PF13377">
    <property type="entry name" value="Peripla_BP_3"/>
    <property type="match status" value="1"/>
</dbReference>
<dbReference type="PROSITE" id="PS50932">
    <property type="entry name" value="HTH_LACI_2"/>
    <property type="match status" value="1"/>
</dbReference>